<dbReference type="AlphaFoldDB" id="A0A840VEW6"/>
<gene>
    <name evidence="1" type="ORF">HNP71_002576</name>
</gene>
<evidence type="ECO:0000313" key="1">
    <source>
        <dbReference type="EMBL" id="MBB5374304.1"/>
    </source>
</evidence>
<protein>
    <submittedName>
        <fullName evidence="1">Uncharacterized protein</fullName>
    </submittedName>
</protein>
<name>A0A840VEW6_9PROT</name>
<evidence type="ECO:0000313" key="2">
    <source>
        <dbReference type="Proteomes" id="UP000553706"/>
    </source>
</evidence>
<reference evidence="1 2" key="1">
    <citation type="submission" date="2020-08" db="EMBL/GenBank/DDBJ databases">
        <title>Genomic Encyclopedia of Type Strains, Phase IV (KMG-IV): sequencing the most valuable type-strain genomes for metagenomic binning, comparative biology and taxonomic classification.</title>
        <authorList>
            <person name="Goeker M."/>
        </authorList>
    </citation>
    <scope>NUCLEOTIDE SEQUENCE [LARGE SCALE GENOMIC DNA]</scope>
    <source>
        <strain evidence="1 2">DSM 27026</strain>
    </source>
</reference>
<proteinExistence type="predicted"/>
<keyword evidence="2" id="KW-1185">Reference proteome</keyword>
<dbReference type="RefSeq" id="WP_183267326.1">
    <property type="nucleotide sequence ID" value="NZ_JACHFJ010000014.1"/>
</dbReference>
<accession>A0A840VEW6</accession>
<sequence>MVIGFISLELAVLPAIFDETPEFVERLQRQFSKAVVLERQNTGLGFLTTISVSDDLDAIQGPHALGYATYAQIEGLKHGFGFALLLKKGLLYQLDSYSLSGENTHGLDISEVKFRLTEAPPGN</sequence>
<organism evidence="1 2">
    <name type="scientific">Acidocella aromatica</name>
    <dbReference type="NCBI Taxonomy" id="1303579"/>
    <lineage>
        <taxon>Bacteria</taxon>
        <taxon>Pseudomonadati</taxon>
        <taxon>Pseudomonadota</taxon>
        <taxon>Alphaproteobacteria</taxon>
        <taxon>Acetobacterales</taxon>
        <taxon>Acidocellaceae</taxon>
        <taxon>Acidocella</taxon>
    </lineage>
</organism>
<dbReference type="EMBL" id="JACHFJ010000014">
    <property type="protein sequence ID" value="MBB5374304.1"/>
    <property type="molecule type" value="Genomic_DNA"/>
</dbReference>
<dbReference type="Proteomes" id="UP000553706">
    <property type="component" value="Unassembled WGS sequence"/>
</dbReference>
<comment type="caution">
    <text evidence="1">The sequence shown here is derived from an EMBL/GenBank/DDBJ whole genome shotgun (WGS) entry which is preliminary data.</text>
</comment>